<evidence type="ECO:0000256" key="2">
    <source>
        <dbReference type="ARBA" id="ARBA00022853"/>
    </source>
</evidence>
<comment type="similarity">
    <text evidence="5">Belongs to the BET family.</text>
</comment>
<dbReference type="InterPro" id="IPR018359">
    <property type="entry name" value="Bromodomain_CS"/>
</dbReference>
<evidence type="ECO:0000259" key="10">
    <source>
        <dbReference type="PROSITE" id="PS51525"/>
    </source>
</evidence>
<keyword evidence="12" id="KW-1185">Reference proteome</keyword>
<dbReference type="OrthoDB" id="21449at2759"/>
<feature type="transmembrane region" description="Helical" evidence="8">
    <location>
        <begin position="51"/>
        <end position="73"/>
    </location>
</feature>
<evidence type="ECO:0000313" key="11">
    <source>
        <dbReference type="EMBL" id="KAJ3598794.1"/>
    </source>
</evidence>
<feature type="compositionally biased region" description="Low complexity" evidence="7">
    <location>
        <begin position="355"/>
        <end position="367"/>
    </location>
</feature>
<sequence length="940" mass="105806">MRPAEDRKVWSPAVGSRRVRDCNYMVQHVHVSRSSHGGPVGYRVVFVGYRVMLFVGYRVLLFVGYRVLLLVGYRVVLEVDGMSVVKLLPRNPPPPAVRHPRGPGRPSTELRYLEQVVLRGLYRHHFSWPFIQPVDATALNIPDYYTIISSPMDLNTIKQRLQNHFYWKTVECVQDFNTMFTNCYMYNKVLDRRVCGVPGASPRGWGPWCLTAWVGSLVPHRVGGVPGAAPRGWGPWCRTAWVGSLVPHRVGGVPDHHPGDDIVLMAQTLEKIFLERLAQMPREEEERQEEKELGSTRPPGKAKKNSGTGVLKRPLSPESEVLVQQTLTVMPRPLPSQSARKLTQNKKDVKRKADTTTSIPSTHSHPSACKSTVMPTVSTAAAPPPGGDWLSSRRVGGAKRPIKPPRKELPDCPAPGPRRAGLPEPLRRCGALLKELLSRRHTAYAWPFYSPVDVDALGLHDYRLIVTQKMEQREYGDARQFAADVRLMFSNCYKYNPPAHQVVLMARKLQLKAVRDQLQRFVQKPLKTKKKKMKKALRPRASKHKVKVHKRHEVQVSKRHDNRRHPPEEEEEEEEVAVRVGTVPYEEKKQLSLDINRLPGDRLGRLMKIIQRGEPYMQVDDRKEINVDIETLEPATLRALQAFVARCLLKQDLGTALEAQKPNPCVVRKAPMKVKPGAPRKTISGKRDLLKASIKTYRSASALRKNATQPIRTHPLQPIRSLVVCPLIPFDVPRSLSELHHVQTGAAASSVTAQGQPRHWTDGHESPGPGGQPDQEKSVPDGKMDAVKKEVVLKIVDTWAGLVKRPSGLETAAPSTRSSRESFLHFRRAALQKEEREKTLGGPYKFSGQVHLCPPETPESPFPLDAILDTPKASDSSTTESPSATQLPGPRMPLDRERETARRKEQERRRRQAMGGIDMAMQSNIMSTFEKNLDKNDDSF</sequence>
<comment type="subcellular location">
    <subcellularLocation>
        <location evidence="1">Nucleus</location>
    </subcellularLocation>
</comment>
<dbReference type="Gene3D" id="1.20.1270.220">
    <property type="match status" value="1"/>
</dbReference>
<feature type="compositionally biased region" description="Basic and acidic residues" evidence="7">
    <location>
        <begin position="345"/>
        <end position="354"/>
    </location>
</feature>
<dbReference type="InterPro" id="IPR027353">
    <property type="entry name" value="NET_dom"/>
</dbReference>
<dbReference type="GO" id="GO:0005634">
    <property type="term" value="C:nucleus"/>
    <property type="evidence" value="ECO:0007669"/>
    <property type="project" value="UniProtKB-SubCell"/>
</dbReference>
<dbReference type="PANTHER" id="PTHR22880:SF143">
    <property type="entry name" value="BROMODOMAIN-CONTAINING PROTEIN 4"/>
    <property type="match status" value="1"/>
</dbReference>
<evidence type="ECO:0008006" key="13">
    <source>
        <dbReference type="Google" id="ProtNLM"/>
    </source>
</evidence>
<dbReference type="PROSITE" id="PS00633">
    <property type="entry name" value="BROMODOMAIN_1"/>
    <property type="match status" value="1"/>
</dbReference>
<feature type="region of interest" description="Disordered" evidence="7">
    <location>
        <begin position="868"/>
        <end position="920"/>
    </location>
</feature>
<dbReference type="Pfam" id="PF17035">
    <property type="entry name" value="BET"/>
    <property type="match status" value="1"/>
</dbReference>
<dbReference type="SUPFAM" id="SSF47370">
    <property type="entry name" value="Bromodomain"/>
    <property type="match status" value="2"/>
</dbReference>
<dbReference type="PROSITE" id="PS51525">
    <property type="entry name" value="NET"/>
    <property type="match status" value="1"/>
</dbReference>
<keyword evidence="4" id="KW-0539">Nucleus</keyword>
<dbReference type="InterPro" id="IPR036427">
    <property type="entry name" value="Bromodomain-like_sf"/>
</dbReference>
<feature type="compositionally biased region" description="Polar residues" evidence="7">
    <location>
        <begin position="369"/>
        <end position="379"/>
    </location>
</feature>
<evidence type="ECO:0000313" key="12">
    <source>
        <dbReference type="Proteomes" id="UP001148018"/>
    </source>
</evidence>
<dbReference type="InterPro" id="IPR050935">
    <property type="entry name" value="Bromo_chromatin_reader"/>
</dbReference>
<evidence type="ECO:0000256" key="4">
    <source>
        <dbReference type="ARBA" id="ARBA00023242"/>
    </source>
</evidence>
<accession>A0A9Q0IHD9</accession>
<keyword evidence="3 6" id="KW-0103">Bromodomain</keyword>
<keyword evidence="2" id="KW-0156">Chromatin regulator</keyword>
<gene>
    <name evidence="11" type="ORF">NHX12_032758</name>
</gene>
<dbReference type="PROSITE" id="PS50014">
    <property type="entry name" value="BROMODOMAIN_2"/>
    <property type="match status" value="2"/>
</dbReference>
<dbReference type="Pfam" id="PF00439">
    <property type="entry name" value="Bromodomain"/>
    <property type="match status" value="2"/>
</dbReference>
<dbReference type="Proteomes" id="UP001148018">
    <property type="component" value="Unassembled WGS sequence"/>
</dbReference>
<feature type="compositionally biased region" description="Basic and acidic residues" evidence="7">
    <location>
        <begin position="553"/>
        <end position="567"/>
    </location>
</feature>
<evidence type="ECO:0000256" key="8">
    <source>
        <dbReference type="SAM" id="Phobius"/>
    </source>
</evidence>
<dbReference type="PRINTS" id="PR00503">
    <property type="entry name" value="BROMODOMAIN"/>
</dbReference>
<feature type="domain" description="Bromo" evidence="9">
    <location>
        <begin position="440"/>
        <end position="503"/>
    </location>
</feature>
<dbReference type="PANTHER" id="PTHR22880">
    <property type="entry name" value="FALZ-RELATED BROMODOMAIN-CONTAINING PROTEINS"/>
    <property type="match status" value="1"/>
</dbReference>
<keyword evidence="8" id="KW-1133">Transmembrane helix</keyword>
<feature type="domain" description="Bromo" evidence="9">
    <location>
        <begin position="122"/>
        <end position="187"/>
    </location>
</feature>
<dbReference type="InterPro" id="IPR038336">
    <property type="entry name" value="NET_sf"/>
</dbReference>
<dbReference type="Pfam" id="PF17105">
    <property type="entry name" value="BRD4_CDT"/>
    <property type="match status" value="1"/>
</dbReference>
<feature type="compositionally biased region" description="Basic and acidic residues" evidence="7">
    <location>
        <begin position="893"/>
        <end position="908"/>
    </location>
</feature>
<evidence type="ECO:0000256" key="5">
    <source>
        <dbReference type="ARBA" id="ARBA00044509"/>
    </source>
</evidence>
<organism evidence="11 12">
    <name type="scientific">Muraenolepis orangiensis</name>
    <name type="common">Patagonian moray cod</name>
    <dbReference type="NCBI Taxonomy" id="630683"/>
    <lineage>
        <taxon>Eukaryota</taxon>
        <taxon>Metazoa</taxon>
        <taxon>Chordata</taxon>
        <taxon>Craniata</taxon>
        <taxon>Vertebrata</taxon>
        <taxon>Euteleostomi</taxon>
        <taxon>Actinopterygii</taxon>
        <taxon>Neopterygii</taxon>
        <taxon>Teleostei</taxon>
        <taxon>Neoteleostei</taxon>
        <taxon>Acanthomorphata</taxon>
        <taxon>Zeiogadaria</taxon>
        <taxon>Gadariae</taxon>
        <taxon>Gadiformes</taxon>
        <taxon>Muraenolepidoidei</taxon>
        <taxon>Muraenolepididae</taxon>
        <taxon>Muraenolepis</taxon>
    </lineage>
</organism>
<feature type="compositionally biased region" description="Basic and acidic residues" evidence="7">
    <location>
        <begin position="281"/>
        <end position="294"/>
    </location>
</feature>
<evidence type="ECO:0000256" key="7">
    <source>
        <dbReference type="SAM" id="MobiDB-lite"/>
    </source>
</evidence>
<dbReference type="EMBL" id="JANIIK010000048">
    <property type="protein sequence ID" value="KAJ3598794.1"/>
    <property type="molecule type" value="Genomic_DNA"/>
</dbReference>
<dbReference type="GO" id="GO:0006355">
    <property type="term" value="P:regulation of DNA-templated transcription"/>
    <property type="evidence" value="ECO:0007669"/>
    <property type="project" value="TreeGrafter"/>
</dbReference>
<name>A0A9Q0IHD9_9TELE</name>
<feature type="region of interest" description="Disordered" evidence="7">
    <location>
        <begin position="281"/>
        <end position="421"/>
    </location>
</feature>
<protein>
    <recommendedName>
        <fullName evidence="13">Bromodomain testis-specific protein</fullName>
    </recommendedName>
</protein>
<feature type="region of interest" description="Disordered" evidence="7">
    <location>
        <begin position="747"/>
        <end position="782"/>
    </location>
</feature>
<dbReference type="Gene3D" id="1.20.920.10">
    <property type="entry name" value="Bromodomain-like"/>
    <property type="match status" value="2"/>
</dbReference>
<evidence type="ECO:0000259" key="9">
    <source>
        <dbReference type="PROSITE" id="PS50014"/>
    </source>
</evidence>
<keyword evidence="8" id="KW-0472">Membrane</keyword>
<evidence type="ECO:0000256" key="1">
    <source>
        <dbReference type="ARBA" id="ARBA00004123"/>
    </source>
</evidence>
<evidence type="ECO:0000256" key="6">
    <source>
        <dbReference type="PROSITE-ProRule" id="PRU00035"/>
    </source>
</evidence>
<dbReference type="InterPro" id="IPR001487">
    <property type="entry name" value="Bromodomain"/>
</dbReference>
<reference evidence="11" key="1">
    <citation type="submission" date="2022-07" db="EMBL/GenBank/DDBJ databases">
        <title>Chromosome-level genome of Muraenolepis orangiensis.</title>
        <authorList>
            <person name="Kim J."/>
        </authorList>
    </citation>
    <scope>NUCLEOTIDE SEQUENCE</scope>
    <source>
        <strain evidence="11">KU_S4_2022</strain>
        <tissue evidence="11">Muscle</tissue>
    </source>
</reference>
<dbReference type="SMART" id="SM00297">
    <property type="entry name" value="BROMO"/>
    <property type="match status" value="2"/>
</dbReference>
<comment type="caution">
    <text evidence="11">The sequence shown here is derived from an EMBL/GenBank/DDBJ whole genome shotgun (WGS) entry which is preliminary data.</text>
</comment>
<feature type="region of interest" description="Disordered" evidence="7">
    <location>
        <begin position="529"/>
        <end position="578"/>
    </location>
</feature>
<feature type="compositionally biased region" description="Basic residues" evidence="7">
    <location>
        <begin position="529"/>
        <end position="552"/>
    </location>
</feature>
<feature type="domain" description="NET" evidence="10">
    <location>
        <begin position="573"/>
        <end position="655"/>
    </location>
</feature>
<dbReference type="InterPro" id="IPR031354">
    <property type="entry name" value="BRD4_CDT"/>
</dbReference>
<proteinExistence type="inferred from homology"/>
<dbReference type="GO" id="GO:0006338">
    <property type="term" value="P:chromatin remodeling"/>
    <property type="evidence" value="ECO:0007669"/>
    <property type="project" value="TreeGrafter"/>
</dbReference>
<dbReference type="GO" id="GO:0000785">
    <property type="term" value="C:chromatin"/>
    <property type="evidence" value="ECO:0007669"/>
    <property type="project" value="TreeGrafter"/>
</dbReference>
<keyword evidence="8" id="KW-0812">Transmembrane</keyword>
<evidence type="ECO:0000256" key="3">
    <source>
        <dbReference type="ARBA" id="ARBA00023117"/>
    </source>
</evidence>
<dbReference type="AlphaFoldDB" id="A0A9Q0IHD9"/>
<feature type="compositionally biased region" description="Polar residues" evidence="7">
    <location>
        <begin position="873"/>
        <end position="886"/>
    </location>
</feature>